<organism evidence="1 2">
    <name type="scientific">Negadavirga shengliensis</name>
    <dbReference type="NCBI Taxonomy" id="1389218"/>
    <lineage>
        <taxon>Bacteria</taxon>
        <taxon>Pseudomonadati</taxon>
        <taxon>Bacteroidota</taxon>
        <taxon>Cytophagia</taxon>
        <taxon>Cytophagales</taxon>
        <taxon>Cyclobacteriaceae</taxon>
        <taxon>Negadavirga</taxon>
    </lineage>
</organism>
<evidence type="ECO:0000313" key="2">
    <source>
        <dbReference type="Proteomes" id="UP001595818"/>
    </source>
</evidence>
<evidence type="ECO:0008006" key="3">
    <source>
        <dbReference type="Google" id="ProtNLM"/>
    </source>
</evidence>
<dbReference type="Proteomes" id="UP001595818">
    <property type="component" value="Unassembled WGS sequence"/>
</dbReference>
<sequence length="457" mass="50537">MNHQDKLWAGAAKVDITPPLGTIINGDFVVHYAQYVHDPLYAKALLFRDGKLTLAIVVVDICVMGQELLDEAKALVAQKHSIPPSQILISSTHTHAAGAVEEVHLVQADLAYRKKIPGYILNTVTQAFKNLEPAKVAFGKVEAPEHVLCRRYIMAESYQPFNPVTGQADQVKTNPFGAESQILRPVTNPDPELCFLAVQSVKGRWISVLGNYSLHYVGDWENGTLSADYFGVFSESMKKKLGAGEEFVGMMSNGTSGDVNVWDFINKDRYPKDHFAKSQLIGEALAEKVVSQIRHLQWDSSLELSASLKIIEVSRRMPTQEALQAAGTVVSTGGYERLVPDEEGLKKLYAREQLLLRDYPFKATCPLQVLGIGKARIGGLPGEFFAETGMRLKENSTDDPYFTISLANGNVGYVPPAHELESGGYETWRCRISNLETDAEAIIRKTLSDMIKKSKNH</sequence>
<evidence type="ECO:0000313" key="1">
    <source>
        <dbReference type="EMBL" id="MFC4871509.1"/>
    </source>
</evidence>
<proteinExistence type="predicted"/>
<protein>
    <recommendedName>
        <fullName evidence="3">Neutral/alkaline non-lysosomal ceramidase N-terminal domain-containing protein</fullName>
    </recommendedName>
</protein>
<gene>
    <name evidence="1" type="ORF">ACFPFU_07410</name>
</gene>
<dbReference type="EMBL" id="JBHSJJ010000003">
    <property type="protein sequence ID" value="MFC4871509.1"/>
    <property type="molecule type" value="Genomic_DNA"/>
</dbReference>
<dbReference type="RefSeq" id="WP_377063039.1">
    <property type="nucleotide sequence ID" value="NZ_JBHSJJ010000003.1"/>
</dbReference>
<accession>A0ABV9SZ62</accession>
<keyword evidence="2" id="KW-1185">Reference proteome</keyword>
<reference evidence="2" key="1">
    <citation type="journal article" date="2019" name="Int. J. Syst. Evol. Microbiol.">
        <title>The Global Catalogue of Microorganisms (GCM) 10K type strain sequencing project: providing services to taxonomists for standard genome sequencing and annotation.</title>
        <authorList>
            <consortium name="The Broad Institute Genomics Platform"/>
            <consortium name="The Broad Institute Genome Sequencing Center for Infectious Disease"/>
            <person name="Wu L."/>
            <person name="Ma J."/>
        </authorList>
    </citation>
    <scope>NUCLEOTIDE SEQUENCE [LARGE SCALE GENOMIC DNA]</scope>
    <source>
        <strain evidence="2">CGMCC 4.7466</strain>
    </source>
</reference>
<name>A0ABV9SZ62_9BACT</name>
<comment type="caution">
    <text evidence="1">The sequence shown here is derived from an EMBL/GenBank/DDBJ whole genome shotgun (WGS) entry which is preliminary data.</text>
</comment>